<evidence type="ECO:0000313" key="9">
    <source>
        <dbReference type="EMBL" id="ETS76596.1"/>
    </source>
</evidence>
<dbReference type="RefSeq" id="XP_007838755.1">
    <property type="nucleotide sequence ID" value="XM_007840564.1"/>
</dbReference>
<feature type="transmembrane region" description="Helical" evidence="7">
    <location>
        <begin position="207"/>
        <end position="226"/>
    </location>
</feature>
<reference evidence="10" key="1">
    <citation type="journal article" date="2015" name="BMC Genomics">
        <title>Genomic and transcriptomic analysis of the endophytic fungus Pestalotiopsis fici reveals its lifestyle and high potential for synthesis of natural products.</title>
        <authorList>
            <person name="Wang X."/>
            <person name="Zhang X."/>
            <person name="Liu L."/>
            <person name="Xiang M."/>
            <person name="Wang W."/>
            <person name="Sun X."/>
            <person name="Che Y."/>
            <person name="Guo L."/>
            <person name="Liu G."/>
            <person name="Guo L."/>
            <person name="Wang C."/>
            <person name="Yin W.B."/>
            <person name="Stadler M."/>
            <person name="Zhang X."/>
            <person name="Liu X."/>
        </authorList>
    </citation>
    <scope>NUCLEOTIDE SEQUENCE [LARGE SCALE GENOMIC DNA]</scope>
    <source>
        <strain evidence="10">W106-1 / CGMCC3.15140</strain>
    </source>
</reference>
<dbReference type="OrthoDB" id="444631at2759"/>
<proteinExistence type="inferred from homology"/>
<feature type="transmembrane region" description="Helical" evidence="7">
    <location>
        <begin position="45"/>
        <end position="67"/>
    </location>
</feature>
<evidence type="ECO:0000256" key="1">
    <source>
        <dbReference type="ARBA" id="ARBA00004141"/>
    </source>
</evidence>
<dbReference type="AlphaFoldDB" id="W3WUQ5"/>
<dbReference type="Proteomes" id="UP000030651">
    <property type="component" value="Unassembled WGS sequence"/>
</dbReference>
<feature type="transmembrane region" description="Helical" evidence="7">
    <location>
        <begin position="238"/>
        <end position="257"/>
    </location>
</feature>
<comment type="subcellular location">
    <subcellularLocation>
        <location evidence="1">Membrane</location>
        <topology evidence="1">Multi-pass membrane protein</topology>
    </subcellularLocation>
</comment>
<evidence type="ECO:0000256" key="3">
    <source>
        <dbReference type="ARBA" id="ARBA00022989"/>
    </source>
</evidence>
<dbReference type="EMBL" id="KI912117">
    <property type="protein sequence ID" value="ETS76596.1"/>
    <property type="molecule type" value="Genomic_DNA"/>
</dbReference>
<dbReference type="HOGENOM" id="CLU_028200_12_4_1"/>
<protein>
    <recommendedName>
        <fullName evidence="8">Rhodopsin domain-containing protein</fullName>
    </recommendedName>
</protein>
<evidence type="ECO:0000256" key="6">
    <source>
        <dbReference type="SAM" id="MobiDB-lite"/>
    </source>
</evidence>
<dbReference type="Pfam" id="PF20684">
    <property type="entry name" value="Fung_rhodopsin"/>
    <property type="match status" value="1"/>
</dbReference>
<evidence type="ECO:0000256" key="7">
    <source>
        <dbReference type="SAM" id="Phobius"/>
    </source>
</evidence>
<dbReference type="InParanoid" id="W3WUQ5"/>
<feature type="transmembrane region" description="Helical" evidence="7">
    <location>
        <begin position="118"/>
        <end position="139"/>
    </location>
</feature>
<keyword evidence="3 7" id="KW-1133">Transmembrane helix</keyword>
<evidence type="ECO:0000313" key="10">
    <source>
        <dbReference type="Proteomes" id="UP000030651"/>
    </source>
</evidence>
<evidence type="ECO:0000259" key="8">
    <source>
        <dbReference type="Pfam" id="PF20684"/>
    </source>
</evidence>
<keyword evidence="10" id="KW-1185">Reference proteome</keyword>
<evidence type="ECO:0000256" key="5">
    <source>
        <dbReference type="ARBA" id="ARBA00038359"/>
    </source>
</evidence>
<evidence type="ECO:0000256" key="4">
    <source>
        <dbReference type="ARBA" id="ARBA00023136"/>
    </source>
</evidence>
<keyword evidence="4 7" id="KW-0472">Membrane</keyword>
<feature type="transmembrane region" description="Helical" evidence="7">
    <location>
        <begin position="79"/>
        <end position="98"/>
    </location>
</feature>
<dbReference type="PANTHER" id="PTHR33048">
    <property type="entry name" value="PTH11-LIKE INTEGRAL MEMBRANE PROTEIN (AFU_ORTHOLOGUE AFUA_5G11245)"/>
    <property type="match status" value="1"/>
</dbReference>
<name>W3WUQ5_PESFW</name>
<dbReference type="PANTHER" id="PTHR33048:SF47">
    <property type="entry name" value="INTEGRAL MEMBRANE PROTEIN-RELATED"/>
    <property type="match status" value="1"/>
</dbReference>
<dbReference type="GeneID" id="19276996"/>
<organism evidence="9 10">
    <name type="scientific">Pestalotiopsis fici (strain W106-1 / CGMCC3.15140)</name>
    <dbReference type="NCBI Taxonomy" id="1229662"/>
    <lineage>
        <taxon>Eukaryota</taxon>
        <taxon>Fungi</taxon>
        <taxon>Dikarya</taxon>
        <taxon>Ascomycota</taxon>
        <taxon>Pezizomycotina</taxon>
        <taxon>Sordariomycetes</taxon>
        <taxon>Xylariomycetidae</taxon>
        <taxon>Amphisphaeriales</taxon>
        <taxon>Sporocadaceae</taxon>
        <taxon>Pestalotiopsis</taxon>
    </lineage>
</organism>
<feature type="region of interest" description="Disordered" evidence="6">
    <location>
        <begin position="326"/>
        <end position="355"/>
    </location>
</feature>
<dbReference type="OMA" id="MDYIANS"/>
<dbReference type="GO" id="GO:0016020">
    <property type="term" value="C:membrane"/>
    <property type="evidence" value="ECO:0007669"/>
    <property type="project" value="UniProtKB-SubCell"/>
</dbReference>
<dbReference type="InterPro" id="IPR052337">
    <property type="entry name" value="SAT4-like"/>
</dbReference>
<evidence type="ECO:0000256" key="2">
    <source>
        <dbReference type="ARBA" id="ARBA00022692"/>
    </source>
</evidence>
<dbReference type="InterPro" id="IPR049326">
    <property type="entry name" value="Rhodopsin_dom_fungi"/>
</dbReference>
<dbReference type="KEGG" id="pfy:PFICI_11983"/>
<keyword evidence="2 7" id="KW-0812">Transmembrane</keyword>
<feature type="transmembrane region" description="Helical" evidence="7">
    <location>
        <begin position="277"/>
        <end position="295"/>
    </location>
</feature>
<feature type="transmembrane region" description="Helical" evidence="7">
    <location>
        <begin position="151"/>
        <end position="173"/>
    </location>
</feature>
<comment type="similarity">
    <text evidence="5">Belongs to the SAT4 family.</text>
</comment>
<feature type="domain" description="Rhodopsin" evidence="8">
    <location>
        <begin position="63"/>
        <end position="293"/>
    </location>
</feature>
<gene>
    <name evidence="9" type="ORF">PFICI_11983</name>
</gene>
<sequence>MSSSSFPGWDSMSSAEQADILASPALAAPNGTVSNLINPPNRNDIGIPVMATFFALVIITGLLRLYSRVFVVRNMKLEDYLGFTAYCWDVFAMVNGIYSTGALDLRHAHADDLVQWIWIYRLIYAVVMLFAKAAILLEWRHLFVPTRTRNWFFWATTAMIVVNTVAYGVAIIMTCRRCNPPKKIWQPWVDGTCADLYSQKSTDIATSYINLVMDIVILLLPQPVIWKLKLTKQRRIGVSLVFSLGVFVLVCAIGRIHSNTVMDYIANSTRGGAINMIWAYGEATFVMVVFASPGIPRAFTKQAWVVSLVSTFRSWTRLGDSTKGNSNGSVWARKTPPSWSIGGSNGKRRKPTQSDLDLMETRDAENLESGYNNYPSSVSELAKLPGDGTWNTAIIEMEESARFNASSARGLGQHGP</sequence>
<accession>W3WUQ5</accession>